<protein>
    <recommendedName>
        <fullName evidence="5">Exocyst complex component 3</fullName>
    </recommendedName>
</protein>
<dbReference type="InterPro" id="IPR010326">
    <property type="entry name" value="EXOC3/Sec6"/>
</dbReference>
<dbReference type="OMA" id="CTFILRW"/>
<dbReference type="AlphaFoldDB" id="A0A8C4ZJU1"/>
<keyword evidence="4" id="KW-1185">Reference proteome</keyword>
<organism evidence="3 4">
    <name type="scientific">Gadus morhua</name>
    <name type="common">Atlantic cod</name>
    <dbReference type="NCBI Taxonomy" id="8049"/>
    <lineage>
        <taxon>Eukaryota</taxon>
        <taxon>Metazoa</taxon>
        <taxon>Chordata</taxon>
        <taxon>Craniata</taxon>
        <taxon>Vertebrata</taxon>
        <taxon>Euteleostomi</taxon>
        <taxon>Actinopterygii</taxon>
        <taxon>Neopterygii</taxon>
        <taxon>Teleostei</taxon>
        <taxon>Neoteleostei</taxon>
        <taxon>Acanthomorphata</taxon>
        <taxon>Zeiogadaria</taxon>
        <taxon>Gadariae</taxon>
        <taxon>Gadiformes</taxon>
        <taxon>Gadoidei</taxon>
        <taxon>Gadidae</taxon>
        <taxon>Gadus</taxon>
    </lineage>
</organism>
<dbReference type="Pfam" id="PF06046">
    <property type="entry name" value="Sec6"/>
    <property type="match status" value="1"/>
</dbReference>
<dbReference type="GO" id="GO:0006887">
    <property type="term" value="P:exocytosis"/>
    <property type="evidence" value="ECO:0007669"/>
    <property type="project" value="InterPro"/>
</dbReference>
<accession>A0A8C4ZJU1</accession>
<dbReference type="Gene3D" id="1.10.357.70">
    <property type="entry name" value="Exocyst complex component Sec6, C-terminal domain"/>
    <property type="match status" value="1"/>
</dbReference>
<dbReference type="InterPro" id="IPR042532">
    <property type="entry name" value="EXOC3/Sec6_C"/>
</dbReference>
<evidence type="ECO:0000313" key="3">
    <source>
        <dbReference type="Ensembl" id="ENSGMOP00000014899.2"/>
    </source>
</evidence>
<reference evidence="3" key="1">
    <citation type="submission" date="2025-08" db="UniProtKB">
        <authorList>
            <consortium name="Ensembl"/>
        </authorList>
    </citation>
    <scope>IDENTIFICATION</scope>
</reference>
<comment type="similarity">
    <text evidence="1">Belongs to the SEC6 family.</text>
</comment>
<dbReference type="Proteomes" id="UP000694546">
    <property type="component" value="Chromosome 5"/>
</dbReference>
<proteinExistence type="inferred from homology"/>
<dbReference type="GO" id="GO:0000145">
    <property type="term" value="C:exocyst"/>
    <property type="evidence" value="ECO:0007669"/>
    <property type="project" value="InterPro"/>
</dbReference>
<dbReference type="GO" id="GO:0000149">
    <property type="term" value="F:SNARE binding"/>
    <property type="evidence" value="ECO:0007669"/>
    <property type="project" value="TreeGrafter"/>
</dbReference>
<dbReference type="PANTHER" id="PTHR21292">
    <property type="entry name" value="EXOCYST COMPLEX COMPONENT SEC6-RELATED"/>
    <property type="match status" value="1"/>
</dbReference>
<reference evidence="3" key="2">
    <citation type="submission" date="2025-09" db="UniProtKB">
        <authorList>
            <consortium name="Ensembl"/>
        </authorList>
    </citation>
    <scope>IDENTIFICATION</scope>
</reference>
<dbReference type="OrthoDB" id="190098at2759"/>
<evidence type="ECO:0008006" key="5">
    <source>
        <dbReference type="Google" id="ProtNLM"/>
    </source>
</evidence>
<dbReference type="PANTHER" id="PTHR21292:SF4">
    <property type="entry name" value="TUMOR NECROSIS FACTOR ALPHA-INDUCED PROTEIN 2"/>
    <property type="match status" value="1"/>
</dbReference>
<evidence type="ECO:0000256" key="1">
    <source>
        <dbReference type="ARBA" id="ARBA00009447"/>
    </source>
</evidence>
<evidence type="ECO:0000256" key="2">
    <source>
        <dbReference type="SAM" id="MobiDB-lite"/>
    </source>
</evidence>
<sequence length="618" mass="68962">MSSHTEPRRPTSPWGRFLQVLPGRGRPSKPRSQSLNVVVSRGEETSFEEHLESRRLSEAAGQLIAREEGLYGGVAQEVGGAVQIARLAADRTVFYSRLRQALSRSFSSEAEDVEVLRSAVDAIRRDEEQDRRWQGTGRVPPDWRPGGFWALHDEALADLVEERVNGASSPGDGQGLSSIEREILEVGRQLKEDLGWVVRVVKDCYPAEMDICNLYGRLYHRAFSSRLSMIAEFGLEDEDCSVLLRWVNSHYPSILRDEVLRGEVDSDRLGPLLAQDLYTPLEAQFLSTTQERLRRSLDLFLKAEQALWTGGAPPTATDGCPSSPLAIDVLQCLNGAVVETECILGDERKAQLVACVLVEFLDSLKSFLSSVMDSSAGNSRQLLLAHLLVLQQFRDYVVKKAHLFPDDVKERCLHTLSSVKESAHTWLLSPTLKSLKPHYPTLGTCCWLKRPLLQGLLDSLELHIQDLQGLGDPCREGLVGRLQVEVMAEYVSRLLNGNHRLNLQQQVQMAQTVSEDGERLAEVFSRAGPRELWLDGIVSQIAEVLRLQHLPTIQIVVASMGMSYPDLSSKHVLSLLKLKSSLSRSHRAMVQEALADCRKDILTSDPAPPPFFSRVNLK</sequence>
<gene>
    <name evidence="3" type="primary">tnfaip2b</name>
</gene>
<name>A0A8C4ZJU1_GADMO</name>
<evidence type="ECO:0000313" key="4">
    <source>
        <dbReference type="Proteomes" id="UP000694546"/>
    </source>
</evidence>
<dbReference type="GeneTree" id="ENSGT01030000234613"/>
<feature type="region of interest" description="Disordered" evidence="2">
    <location>
        <begin position="1"/>
        <end position="44"/>
    </location>
</feature>
<dbReference type="Ensembl" id="ENSGMOT00000015284.2">
    <property type="protein sequence ID" value="ENSGMOP00000014899.2"/>
    <property type="gene ID" value="ENSGMOG00000013956.2"/>
</dbReference>
<dbReference type="GO" id="GO:0051601">
    <property type="term" value="P:exocyst localization"/>
    <property type="evidence" value="ECO:0007669"/>
    <property type="project" value="TreeGrafter"/>
</dbReference>